<feature type="transmembrane region" description="Helical" evidence="6">
    <location>
        <begin position="74"/>
        <end position="98"/>
    </location>
</feature>
<organism evidence="7 8">
    <name type="scientific">Phragmitibacter flavus</name>
    <dbReference type="NCBI Taxonomy" id="2576071"/>
    <lineage>
        <taxon>Bacteria</taxon>
        <taxon>Pseudomonadati</taxon>
        <taxon>Verrucomicrobiota</taxon>
        <taxon>Verrucomicrobiia</taxon>
        <taxon>Verrucomicrobiales</taxon>
        <taxon>Verrucomicrobiaceae</taxon>
        <taxon>Phragmitibacter</taxon>
    </lineage>
</organism>
<accession>A0A5R8KBK5</accession>
<feature type="transmembrane region" description="Helical" evidence="6">
    <location>
        <begin position="44"/>
        <end position="62"/>
    </location>
</feature>
<comment type="caution">
    <text evidence="7">The sequence shown here is derived from an EMBL/GenBank/DDBJ whole genome shotgun (WGS) entry which is preliminary data.</text>
</comment>
<dbReference type="Proteomes" id="UP000306196">
    <property type="component" value="Unassembled WGS sequence"/>
</dbReference>
<dbReference type="PANTHER" id="PTHR21716">
    <property type="entry name" value="TRANSMEMBRANE PROTEIN"/>
    <property type="match status" value="1"/>
</dbReference>
<feature type="transmembrane region" description="Helical" evidence="6">
    <location>
        <begin position="248"/>
        <end position="270"/>
    </location>
</feature>
<evidence type="ECO:0000256" key="6">
    <source>
        <dbReference type="SAM" id="Phobius"/>
    </source>
</evidence>
<feature type="transmembrane region" description="Helical" evidence="6">
    <location>
        <begin position="21"/>
        <end position="38"/>
    </location>
</feature>
<dbReference type="RefSeq" id="WP_138087510.1">
    <property type="nucleotide sequence ID" value="NZ_VAUV01000012.1"/>
</dbReference>
<keyword evidence="8" id="KW-1185">Reference proteome</keyword>
<feature type="transmembrane region" description="Helical" evidence="6">
    <location>
        <begin position="315"/>
        <end position="339"/>
    </location>
</feature>
<dbReference type="Pfam" id="PF01594">
    <property type="entry name" value="AI-2E_transport"/>
    <property type="match status" value="1"/>
</dbReference>
<sequence length="394" mass="42543">MSNLNEEEEFTHTSPRGSMRGGRALLTIACIVIVVAGMKAAASFFVPVMVAVFLAVLSFPLMNWLIRHRVPHSLALALTVVVIFSAVAPLIYGTGVLISSFWRDVPMYAERAKTLVDSSAGWLESKGVTDAKVAASQIFDMQGIIDFARQQDVMNRLTSVVGTTFGTVVTLVASCVVVLLVTLFILMEAPGTAERFEAVRQAGGPNLSVMVQSAHDIQKFLGVKTLISVATGVLVVLWCMMFDLRYPLLWGILAFLFNYIPAVGSTAAGLPAIIEALVVHGFGSAVGVALGYALINFCLDSLLQPMLMGRRFGISGLVVVVSVVFWGWLWGPVGMFLAVPLTMMMKVFLENTEEFEWISVAMAKKKFSRSGVILETLDNDDQVLGGGAATEPPR</sequence>
<dbReference type="GO" id="GO:0016020">
    <property type="term" value="C:membrane"/>
    <property type="evidence" value="ECO:0007669"/>
    <property type="project" value="UniProtKB-SubCell"/>
</dbReference>
<comment type="similarity">
    <text evidence="2">Belongs to the autoinducer-2 exporter (AI-2E) (TC 2.A.86) family.</text>
</comment>
<keyword evidence="4 6" id="KW-1133">Transmembrane helix</keyword>
<proteinExistence type="inferred from homology"/>
<gene>
    <name evidence="7" type="ORF">FEM03_17145</name>
</gene>
<protein>
    <submittedName>
        <fullName evidence="7">AI-2E family transporter</fullName>
    </submittedName>
</protein>
<dbReference type="InterPro" id="IPR002549">
    <property type="entry name" value="AI-2E-like"/>
</dbReference>
<evidence type="ECO:0000256" key="1">
    <source>
        <dbReference type="ARBA" id="ARBA00004141"/>
    </source>
</evidence>
<keyword evidence="5 6" id="KW-0472">Membrane</keyword>
<dbReference type="GO" id="GO:0055085">
    <property type="term" value="P:transmembrane transport"/>
    <property type="evidence" value="ECO:0007669"/>
    <property type="project" value="TreeGrafter"/>
</dbReference>
<comment type="subcellular location">
    <subcellularLocation>
        <location evidence="1">Membrane</location>
        <topology evidence="1">Multi-pass membrane protein</topology>
    </subcellularLocation>
</comment>
<evidence type="ECO:0000256" key="4">
    <source>
        <dbReference type="ARBA" id="ARBA00022989"/>
    </source>
</evidence>
<evidence type="ECO:0000313" key="8">
    <source>
        <dbReference type="Proteomes" id="UP000306196"/>
    </source>
</evidence>
<dbReference type="OrthoDB" id="9799225at2"/>
<evidence type="ECO:0000256" key="2">
    <source>
        <dbReference type="ARBA" id="ARBA00009773"/>
    </source>
</evidence>
<reference evidence="7 8" key="1">
    <citation type="submission" date="2019-05" db="EMBL/GenBank/DDBJ databases">
        <title>Verrucobacter flavum gen. nov., sp. nov. a new member of the family Verrucomicrobiaceae.</title>
        <authorList>
            <person name="Szuroczki S."/>
            <person name="Abbaszade G."/>
            <person name="Szabo A."/>
            <person name="Felfoldi T."/>
            <person name="Schumann P."/>
            <person name="Boka K."/>
            <person name="Keki Z."/>
            <person name="Toumi M."/>
            <person name="Toth E."/>
        </authorList>
    </citation>
    <scope>NUCLEOTIDE SEQUENCE [LARGE SCALE GENOMIC DNA]</scope>
    <source>
        <strain evidence="7 8">MG-N-17</strain>
    </source>
</reference>
<dbReference type="AlphaFoldDB" id="A0A5R8KBK5"/>
<dbReference type="PANTHER" id="PTHR21716:SF64">
    <property type="entry name" value="AI-2 TRANSPORT PROTEIN TQSA"/>
    <property type="match status" value="1"/>
</dbReference>
<evidence type="ECO:0000256" key="3">
    <source>
        <dbReference type="ARBA" id="ARBA00022692"/>
    </source>
</evidence>
<evidence type="ECO:0000313" key="7">
    <source>
        <dbReference type="EMBL" id="TLD69681.1"/>
    </source>
</evidence>
<evidence type="ECO:0000256" key="5">
    <source>
        <dbReference type="ARBA" id="ARBA00023136"/>
    </source>
</evidence>
<feature type="transmembrane region" description="Helical" evidence="6">
    <location>
        <begin position="277"/>
        <end position="295"/>
    </location>
</feature>
<name>A0A5R8KBK5_9BACT</name>
<feature type="transmembrane region" description="Helical" evidence="6">
    <location>
        <begin position="220"/>
        <end position="242"/>
    </location>
</feature>
<feature type="transmembrane region" description="Helical" evidence="6">
    <location>
        <begin position="164"/>
        <end position="186"/>
    </location>
</feature>
<keyword evidence="3 6" id="KW-0812">Transmembrane</keyword>
<dbReference type="EMBL" id="VAUV01000012">
    <property type="protein sequence ID" value="TLD69681.1"/>
    <property type="molecule type" value="Genomic_DNA"/>
</dbReference>